<accession>A0AAN6UE72</accession>
<comment type="caution">
    <text evidence="2">The sequence shown here is derived from an EMBL/GenBank/DDBJ whole genome shotgun (WGS) entry which is preliminary data.</text>
</comment>
<reference evidence="2" key="1">
    <citation type="journal article" date="2023" name="Mol. Phylogenet. Evol.">
        <title>Genome-scale phylogeny and comparative genomics of the fungal order Sordariales.</title>
        <authorList>
            <person name="Hensen N."/>
            <person name="Bonometti L."/>
            <person name="Westerberg I."/>
            <person name="Brannstrom I.O."/>
            <person name="Guillou S."/>
            <person name="Cros-Aarteil S."/>
            <person name="Calhoun S."/>
            <person name="Haridas S."/>
            <person name="Kuo A."/>
            <person name="Mondo S."/>
            <person name="Pangilinan J."/>
            <person name="Riley R."/>
            <person name="LaButti K."/>
            <person name="Andreopoulos B."/>
            <person name="Lipzen A."/>
            <person name="Chen C."/>
            <person name="Yan M."/>
            <person name="Daum C."/>
            <person name="Ng V."/>
            <person name="Clum A."/>
            <person name="Steindorff A."/>
            <person name="Ohm R.A."/>
            <person name="Martin F."/>
            <person name="Silar P."/>
            <person name="Natvig D.O."/>
            <person name="Lalanne C."/>
            <person name="Gautier V."/>
            <person name="Ament-Velasquez S.L."/>
            <person name="Kruys A."/>
            <person name="Hutchinson M.I."/>
            <person name="Powell A.J."/>
            <person name="Barry K."/>
            <person name="Miller A.N."/>
            <person name="Grigoriev I.V."/>
            <person name="Debuchy R."/>
            <person name="Gladieux P."/>
            <person name="Hiltunen Thoren M."/>
            <person name="Johannesson H."/>
        </authorList>
    </citation>
    <scope>NUCLEOTIDE SEQUENCE</scope>
    <source>
        <strain evidence="2">CBS 123565</strain>
    </source>
</reference>
<evidence type="ECO:0000313" key="3">
    <source>
        <dbReference type="Proteomes" id="UP001304895"/>
    </source>
</evidence>
<dbReference type="AlphaFoldDB" id="A0AAN6UE72"/>
<gene>
    <name evidence="2" type="ORF">BT67DRAFT_154869</name>
</gene>
<proteinExistence type="predicted"/>
<evidence type="ECO:0000313" key="2">
    <source>
        <dbReference type="EMBL" id="KAK4131403.1"/>
    </source>
</evidence>
<dbReference type="Proteomes" id="UP001304895">
    <property type="component" value="Unassembled WGS sequence"/>
</dbReference>
<protein>
    <submittedName>
        <fullName evidence="2">Uncharacterized protein</fullName>
    </submittedName>
</protein>
<dbReference type="EMBL" id="MU853424">
    <property type="protein sequence ID" value="KAK4131403.1"/>
    <property type="molecule type" value="Genomic_DNA"/>
</dbReference>
<reference evidence="2" key="2">
    <citation type="submission" date="2023-05" db="EMBL/GenBank/DDBJ databases">
        <authorList>
            <consortium name="Lawrence Berkeley National Laboratory"/>
            <person name="Steindorff A."/>
            <person name="Hensen N."/>
            <person name="Bonometti L."/>
            <person name="Westerberg I."/>
            <person name="Brannstrom I.O."/>
            <person name="Guillou S."/>
            <person name="Cros-Aarteil S."/>
            <person name="Calhoun S."/>
            <person name="Haridas S."/>
            <person name="Kuo A."/>
            <person name="Mondo S."/>
            <person name="Pangilinan J."/>
            <person name="Riley R."/>
            <person name="Labutti K."/>
            <person name="Andreopoulos B."/>
            <person name="Lipzen A."/>
            <person name="Chen C."/>
            <person name="Yanf M."/>
            <person name="Daum C."/>
            <person name="Ng V."/>
            <person name="Clum A."/>
            <person name="Ohm R."/>
            <person name="Martin F."/>
            <person name="Silar P."/>
            <person name="Natvig D."/>
            <person name="Lalanne C."/>
            <person name="Gautier V."/>
            <person name="Ament-Velasquez S.L."/>
            <person name="Kruys A."/>
            <person name="Hutchinson M.I."/>
            <person name="Powell A.J."/>
            <person name="Barry K."/>
            <person name="Miller A.N."/>
            <person name="Grigoriev I.V."/>
            <person name="Debuchy R."/>
            <person name="Gladieux P."/>
            <person name="Thoren M.H."/>
            <person name="Johannesson H."/>
        </authorList>
    </citation>
    <scope>NUCLEOTIDE SEQUENCE</scope>
    <source>
        <strain evidence="2">CBS 123565</strain>
    </source>
</reference>
<keyword evidence="3" id="KW-1185">Reference proteome</keyword>
<feature type="region of interest" description="Disordered" evidence="1">
    <location>
        <begin position="39"/>
        <end position="83"/>
    </location>
</feature>
<name>A0AAN6UE72_9PEZI</name>
<evidence type="ECO:0000256" key="1">
    <source>
        <dbReference type="SAM" id="MobiDB-lite"/>
    </source>
</evidence>
<sequence>MSPPAVVSVGAAGARMSGLGCAAKPSRVDDQISTVSFLRQNNKSKSRNLDWPKMPPLHGADPAGSQASRCEMPQRQPGPRLVSSDHEICLPDMFWPSGRMAFPPLYLSRSGVFRMPLMGGVAMAGQLEKQGALFWGVSGRRTSV</sequence>
<organism evidence="2 3">
    <name type="scientific">Trichocladium antarcticum</name>
    <dbReference type="NCBI Taxonomy" id="1450529"/>
    <lineage>
        <taxon>Eukaryota</taxon>
        <taxon>Fungi</taxon>
        <taxon>Dikarya</taxon>
        <taxon>Ascomycota</taxon>
        <taxon>Pezizomycotina</taxon>
        <taxon>Sordariomycetes</taxon>
        <taxon>Sordariomycetidae</taxon>
        <taxon>Sordariales</taxon>
        <taxon>Chaetomiaceae</taxon>
        <taxon>Trichocladium</taxon>
    </lineage>
</organism>